<evidence type="ECO:0000313" key="5">
    <source>
        <dbReference type="Proteomes" id="UP001623330"/>
    </source>
</evidence>
<feature type="domain" description="C2H2-type" evidence="3">
    <location>
        <begin position="457"/>
        <end position="487"/>
    </location>
</feature>
<comment type="caution">
    <text evidence="4">The sequence shown here is derived from an EMBL/GenBank/DDBJ whole genome shotgun (WGS) entry which is preliminary data.</text>
</comment>
<dbReference type="EMBL" id="JBEVYD010000011">
    <property type="protein sequence ID" value="KAL3229544.1"/>
    <property type="molecule type" value="Genomic_DNA"/>
</dbReference>
<keyword evidence="1" id="KW-0862">Zinc</keyword>
<dbReference type="SMART" id="SM00355">
    <property type="entry name" value="ZnF_C2H2"/>
    <property type="match status" value="3"/>
</dbReference>
<evidence type="ECO:0000256" key="2">
    <source>
        <dbReference type="SAM" id="MobiDB-lite"/>
    </source>
</evidence>
<name>A0ABR4NNG9_9SACH</name>
<gene>
    <name evidence="4" type="ORF">RNJ44_01680</name>
</gene>
<organism evidence="4 5">
    <name type="scientific">Nakaseomyces bracarensis</name>
    <dbReference type="NCBI Taxonomy" id="273131"/>
    <lineage>
        <taxon>Eukaryota</taxon>
        <taxon>Fungi</taxon>
        <taxon>Dikarya</taxon>
        <taxon>Ascomycota</taxon>
        <taxon>Saccharomycotina</taxon>
        <taxon>Saccharomycetes</taxon>
        <taxon>Saccharomycetales</taxon>
        <taxon>Saccharomycetaceae</taxon>
        <taxon>Nakaseomyces</taxon>
    </lineage>
</organism>
<accession>A0ABR4NNG9</accession>
<proteinExistence type="predicted"/>
<dbReference type="InterPro" id="IPR013087">
    <property type="entry name" value="Znf_C2H2_type"/>
</dbReference>
<dbReference type="PROSITE" id="PS50157">
    <property type="entry name" value="ZINC_FINGER_C2H2_2"/>
    <property type="match status" value="1"/>
</dbReference>
<protein>
    <submittedName>
        <fullName evidence="4">Zinc finger protein RME1</fullName>
    </submittedName>
</protein>
<keyword evidence="1" id="KW-0479">Metal-binding</keyword>
<evidence type="ECO:0000259" key="3">
    <source>
        <dbReference type="PROSITE" id="PS50157"/>
    </source>
</evidence>
<keyword evidence="5" id="KW-1185">Reference proteome</keyword>
<evidence type="ECO:0000313" key="4">
    <source>
        <dbReference type="EMBL" id="KAL3229544.1"/>
    </source>
</evidence>
<dbReference type="PROSITE" id="PS00028">
    <property type="entry name" value="ZINC_FINGER_C2H2_1"/>
    <property type="match status" value="1"/>
</dbReference>
<keyword evidence="1" id="KW-0863">Zinc-finger</keyword>
<sequence>MLRNKDVSYNFLYNANYNRPENKEKFPSFPSSFNIIKELHNCQQYENVLEAESIEKSNDLTTAPLLLKSSKPPEYYTNYTTTNWNIQSSLNTAWPNRDDNVSCYHSRNDSGEDEGPETENTNEQKLELTDGNAINFLDLEVRNQEIEHSEHQRLQVNNTLQLTGHQFSLVSGLPTPNEYPFIRNLASTEDVPEISLAEAKQLLDCYANASCPISDDRDTGMNNFIENPFSSSHKTGLTFLNKQPNLLPSTENIPLVNKANKYHNNSLEFSIDNNELCSGSNISSSFPSRESNNHWTFNSALDIYSYPSEGNKNLLEAQKRRHTTEDNVLMHAKKVDSNSLTTPAMSNYTESNPHSIVRQLLEDPYLSDIIEKPQKRGLYRCAHCPSTFGTIFEYASHLDEYRVERKYKCPFKRCAWRILGLPRRSDLRRHCAIQHKYELYKELKRDLNLSEDAYPSLVCPVLFCQKEFYRRDAFKRHLSIVHQNENSRFNKRLKRISEECPLFETETEKIAFIKEKMAYKKND</sequence>
<evidence type="ECO:0000256" key="1">
    <source>
        <dbReference type="PROSITE-ProRule" id="PRU00042"/>
    </source>
</evidence>
<dbReference type="Proteomes" id="UP001623330">
    <property type="component" value="Unassembled WGS sequence"/>
</dbReference>
<feature type="region of interest" description="Disordered" evidence="2">
    <location>
        <begin position="103"/>
        <end position="123"/>
    </location>
</feature>
<reference evidence="4 5" key="1">
    <citation type="submission" date="2024-05" db="EMBL/GenBank/DDBJ databases">
        <title>Long read based assembly of the Candida bracarensis genome reveals expanded adhesin content.</title>
        <authorList>
            <person name="Marcet-Houben M."/>
            <person name="Ksiezopolska E."/>
            <person name="Gabaldon T."/>
        </authorList>
    </citation>
    <scope>NUCLEOTIDE SEQUENCE [LARGE SCALE GENOMIC DNA]</scope>
    <source>
        <strain evidence="4 5">CBM6</strain>
    </source>
</reference>